<accession>A0A1F6V4J0</accession>
<protein>
    <recommendedName>
        <fullName evidence="3">Heme-binding protein</fullName>
    </recommendedName>
</protein>
<dbReference type="SUPFAM" id="SSF143744">
    <property type="entry name" value="GlcG-like"/>
    <property type="match status" value="1"/>
</dbReference>
<sequence length="141" mass="14656">MAEKLATKKMLTLDLAKQLAAAAEAEARKNNWNVVIALVDDGGHLVYLQRLDDTQYASIDVATRKAQTAIAFKRPSKIFEDATAAGKVAVLSLPIISLEGGVPLVVEGKMIGAVGVSGVTSQQDGVVAKAAVDELAKIVGG</sequence>
<dbReference type="Proteomes" id="UP000179076">
    <property type="component" value="Unassembled WGS sequence"/>
</dbReference>
<dbReference type="EMBL" id="MFSP01000136">
    <property type="protein sequence ID" value="OGI64376.1"/>
    <property type="molecule type" value="Genomic_DNA"/>
</dbReference>
<dbReference type="PANTHER" id="PTHR34309:SF1">
    <property type="entry name" value="PROTEIN GLCG"/>
    <property type="match status" value="1"/>
</dbReference>
<organism evidence="1 2">
    <name type="scientific">Candidatus Muproteobacteria bacterium RBG_16_60_9</name>
    <dbReference type="NCBI Taxonomy" id="1817755"/>
    <lineage>
        <taxon>Bacteria</taxon>
        <taxon>Pseudomonadati</taxon>
        <taxon>Pseudomonadota</taxon>
        <taxon>Candidatus Muproteobacteria</taxon>
    </lineage>
</organism>
<name>A0A1F6V4J0_9PROT</name>
<evidence type="ECO:0000313" key="1">
    <source>
        <dbReference type="EMBL" id="OGI64376.1"/>
    </source>
</evidence>
<dbReference type="InterPro" id="IPR005624">
    <property type="entry name" value="PduO/GlcC-like"/>
</dbReference>
<dbReference type="Pfam" id="PF03928">
    <property type="entry name" value="HbpS-like"/>
    <property type="match status" value="1"/>
</dbReference>
<dbReference type="AlphaFoldDB" id="A0A1F6V4J0"/>
<reference evidence="1 2" key="1">
    <citation type="journal article" date="2016" name="Nat. Commun.">
        <title>Thousands of microbial genomes shed light on interconnected biogeochemical processes in an aquifer system.</title>
        <authorList>
            <person name="Anantharaman K."/>
            <person name="Brown C.T."/>
            <person name="Hug L.A."/>
            <person name="Sharon I."/>
            <person name="Castelle C.J."/>
            <person name="Probst A.J."/>
            <person name="Thomas B.C."/>
            <person name="Singh A."/>
            <person name="Wilkins M.J."/>
            <person name="Karaoz U."/>
            <person name="Brodie E.L."/>
            <person name="Williams K.H."/>
            <person name="Hubbard S.S."/>
            <person name="Banfield J.F."/>
        </authorList>
    </citation>
    <scope>NUCLEOTIDE SEQUENCE [LARGE SCALE GENOMIC DNA]</scope>
</reference>
<dbReference type="Gene3D" id="3.30.450.150">
    <property type="entry name" value="Haem-degrading domain"/>
    <property type="match status" value="1"/>
</dbReference>
<dbReference type="InterPro" id="IPR052517">
    <property type="entry name" value="GlcG_carb_metab_protein"/>
</dbReference>
<gene>
    <name evidence="1" type="ORF">A2W18_12875</name>
</gene>
<dbReference type="PANTHER" id="PTHR34309">
    <property type="entry name" value="SLR1406 PROTEIN"/>
    <property type="match status" value="1"/>
</dbReference>
<proteinExistence type="predicted"/>
<dbReference type="InterPro" id="IPR038084">
    <property type="entry name" value="PduO/GlcC-like_sf"/>
</dbReference>
<evidence type="ECO:0000313" key="2">
    <source>
        <dbReference type="Proteomes" id="UP000179076"/>
    </source>
</evidence>
<comment type="caution">
    <text evidence="1">The sequence shown here is derived from an EMBL/GenBank/DDBJ whole genome shotgun (WGS) entry which is preliminary data.</text>
</comment>
<evidence type="ECO:0008006" key="3">
    <source>
        <dbReference type="Google" id="ProtNLM"/>
    </source>
</evidence>